<dbReference type="InterPro" id="IPR036388">
    <property type="entry name" value="WH-like_DNA-bd_sf"/>
</dbReference>
<reference evidence="6 7" key="1">
    <citation type="submission" date="2023-08" db="EMBL/GenBank/DDBJ databases">
        <title>Implementing the SeqCode for naming new Mesorhizobium species isolated from Vachellia karroo root nodules.</title>
        <authorList>
            <person name="Van Lill M."/>
        </authorList>
    </citation>
    <scope>NUCLEOTIDE SEQUENCE [LARGE SCALE GENOMIC DNA]</scope>
    <source>
        <strain evidence="6 7">VK25D</strain>
    </source>
</reference>
<comment type="similarity">
    <text evidence="1">Belongs to the LysR transcriptional regulatory family.</text>
</comment>
<dbReference type="InterPro" id="IPR005119">
    <property type="entry name" value="LysR_subst-bd"/>
</dbReference>
<keyword evidence="2" id="KW-0805">Transcription regulation</keyword>
<dbReference type="Gene3D" id="3.40.190.10">
    <property type="entry name" value="Periplasmic binding protein-like II"/>
    <property type="match status" value="2"/>
</dbReference>
<dbReference type="PANTHER" id="PTHR30126:SF40">
    <property type="entry name" value="HTH-TYPE TRANSCRIPTIONAL REGULATOR GLTR"/>
    <property type="match status" value="1"/>
</dbReference>
<dbReference type="SUPFAM" id="SSF53850">
    <property type="entry name" value="Periplasmic binding protein-like II"/>
    <property type="match status" value="1"/>
</dbReference>
<dbReference type="PROSITE" id="PS50931">
    <property type="entry name" value="HTH_LYSR"/>
    <property type="match status" value="1"/>
</dbReference>
<dbReference type="Pfam" id="PF00126">
    <property type="entry name" value="HTH_1"/>
    <property type="match status" value="1"/>
</dbReference>
<evidence type="ECO:0000259" key="5">
    <source>
        <dbReference type="PROSITE" id="PS50931"/>
    </source>
</evidence>
<dbReference type="Gene3D" id="1.10.10.10">
    <property type="entry name" value="Winged helix-like DNA-binding domain superfamily/Winged helix DNA-binding domain"/>
    <property type="match status" value="1"/>
</dbReference>
<organism evidence="6 7">
    <name type="scientific">Mesorhizobium vachelliae</name>
    <dbReference type="NCBI Taxonomy" id="3072309"/>
    <lineage>
        <taxon>Bacteria</taxon>
        <taxon>Pseudomonadati</taxon>
        <taxon>Pseudomonadota</taxon>
        <taxon>Alphaproteobacteria</taxon>
        <taxon>Hyphomicrobiales</taxon>
        <taxon>Phyllobacteriaceae</taxon>
        <taxon>Mesorhizobium</taxon>
    </lineage>
</organism>
<evidence type="ECO:0000256" key="2">
    <source>
        <dbReference type="ARBA" id="ARBA00023015"/>
    </source>
</evidence>
<dbReference type="InterPro" id="IPR036390">
    <property type="entry name" value="WH_DNA-bd_sf"/>
</dbReference>
<keyword evidence="4" id="KW-0804">Transcription</keyword>
<dbReference type="CDD" id="cd05466">
    <property type="entry name" value="PBP2_LTTR_substrate"/>
    <property type="match status" value="1"/>
</dbReference>
<comment type="caution">
    <text evidence="6">The sequence shown here is derived from an EMBL/GenBank/DDBJ whole genome shotgun (WGS) entry which is preliminary data.</text>
</comment>
<keyword evidence="7" id="KW-1185">Reference proteome</keyword>
<name>A0ABU5A6D3_9HYPH</name>
<dbReference type="Proteomes" id="UP001285154">
    <property type="component" value="Unassembled WGS sequence"/>
</dbReference>
<dbReference type="Pfam" id="PF03466">
    <property type="entry name" value="LysR_substrate"/>
    <property type="match status" value="1"/>
</dbReference>
<evidence type="ECO:0000256" key="4">
    <source>
        <dbReference type="ARBA" id="ARBA00023163"/>
    </source>
</evidence>
<evidence type="ECO:0000256" key="3">
    <source>
        <dbReference type="ARBA" id="ARBA00023125"/>
    </source>
</evidence>
<dbReference type="RefSeq" id="WP_320250044.1">
    <property type="nucleotide sequence ID" value="NZ_JAVIIQ010000007.1"/>
</dbReference>
<evidence type="ECO:0000256" key="1">
    <source>
        <dbReference type="ARBA" id="ARBA00009437"/>
    </source>
</evidence>
<keyword evidence="3" id="KW-0238">DNA-binding</keyword>
<dbReference type="InterPro" id="IPR000847">
    <property type="entry name" value="LysR_HTH_N"/>
</dbReference>
<feature type="domain" description="HTH lysR-type" evidence="5">
    <location>
        <begin position="9"/>
        <end position="66"/>
    </location>
</feature>
<proteinExistence type="inferred from homology"/>
<sequence>MKSGSFDFNLFRSIEVFAAVVETRHVTQAAQMLGMTQSAASQHLKNLETALGVSLIDRNLRPIELTKAGIALHRRATAILAEVEGLRTDARRINAAPLPLLRVALLASIATTLAPALSVLARKNFGIPELSLFAGLATDHVALLRARRADLAVTSGELFEIEGLTRYPVMTEKFLLVTPKGFSGDVGDITKLSRKLAFVRFSRETPVGLRVDQHLSRLRIELPRAMEGDRSSVVMAPVAAGMGFAILTPTLLIDGLAEGMEIDIHPLPFTSLSRNILLVARERELGDLPEAFAARTAEVLKQTINERLPDLPPDHYALDSSVASA</sequence>
<dbReference type="PANTHER" id="PTHR30126">
    <property type="entry name" value="HTH-TYPE TRANSCRIPTIONAL REGULATOR"/>
    <property type="match status" value="1"/>
</dbReference>
<dbReference type="EMBL" id="JAVIIQ010000007">
    <property type="protein sequence ID" value="MDX8533266.1"/>
    <property type="molecule type" value="Genomic_DNA"/>
</dbReference>
<gene>
    <name evidence="6" type="ORF">RFM42_19910</name>
</gene>
<evidence type="ECO:0000313" key="6">
    <source>
        <dbReference type="EMBL" id="MDX8533266.1"/>
    </source>
</evidence>
<evidence type="ECO:0000313" key="7">
    <source>
        <dbReference type="Proteomes" id="UP001285154"/>
    </source>
</evidence>
<protein>
    <submittedName>
        <fullName evidence="6">LysR family transcriptional regulator</fullName>
    </submittedName>
</protein>
<dbReference type="PRINTS" id="PR00039">
    <property type="entry name" value="HTHLYSR"/>
</dbReference>
<accession>A0ABU5A6D3</accession>
<dbReference type="SUPFAM" id="SSF46785">
    <property type="entry name" value="Winged helix' DNA-binding domain"/>
    <property type="match status" value="1"/>
</dbReference>